<keyword evidence="6" id="KW-0472">Membrane</keyword>
<dbReference type="EMBL" id="AAJEDC010000002">
    <property type="protein sequence ID" value="ECK9500838.1"/>
    <property type="molecule type" value="Genomic_DNA"/>
</dbReference>
<comment type="caution">
    <text evidence="10">The sequence shown here is derived from an EMBL/GenBank/DDBJ whole genome shotgun (WGS) entry which is preliminary data.</text>
</comment>
<dbReference type="SUPFAM" id="SSF54523">
    <property type="entry name" value="Pili subunits"/>
    <property type="match status" value="1"/>
</dbReference>
<keyword evidence="4" id="KW-0812">Transmembrane</keyword>
<evidence type="ECO:0000256" key="2">
    <source>
        <dbReference type="ARBA" id="ARBA00004442"/>
    </source>
</evidence>
<proteinExistence type="predicted"/>
<evidence type="ECO:0000256" key="3">
    <source>
        <dbReference type="ARBA" id="ARBA00022452"/>
    </source>
</evidence>
<evidence type="ECO:0000256" key="5">
    <source>
        <dbReference type="ARBA" id="ARBA00022729"/>
    </source>
</evidence>
<dbReference type="GO" id="GO:0009986">
    <property type="term" value="C:cell surface"/>
    <property type="evidence" value="ECO:0007669"/>
    <property type="project" value="UniProtKB-SubCell"/>
</dbReference>
<dbReference type="Proteomes" id="UP000427205">
    <property type="component" value="Unassembled WGS sequence"/>
</dbReference>
<keyword evidence="7" id="KW-0998">Cell outer membrane</keyword>
<dbReference type="AlphaFoldDB" id="A0A5Y7ACL7"/>
<evidence type="ECO:0000313" key="11">
    <source>
        <dbReference type="Proteomes" id="UP000427205"/>
    </source>
</evidence>
<feature type="signal peptide" evidence="8">
    <location>
        <begin position="1"/>
        <end position="23"/>
    </location>
</feature>
<evidence type="ECO:0000313" key="10">
    <source>
        <dbReference type="EMBL" id="ECK9500838.1"/>
    </source>
</evidence>
<dbReference type="InterPro" id="IPR005594">
    <property type="entry name" value="YadA_C"/>
</dbReference>
<dbReference type="GO" id="GO:0009279">
    <property type="term" value="C:cell outer membrane"/>
    <property type="evidence" value="ECO:0007669"/>
    <property type="project" value="UniProtKB-SubCell"/>
</dbReference>
<feature type="domain" description="Trimeric autotransporter adhesin YadA-like C-terminal membrane anchor" evidence="9">
    <location>
        <begin position="158"/>
        <end position="210"/>
    </location>
</feature>
<feature type="chain" id="PRO_5025031023" description="Trimeric autotransporter adhesin YadA-like C-terminal membrane anchor domain-containing protein" evidence="8">
    <location>
        <begin position="24"/>
        <end position="210"/>
    </location>
</feature>
<keyword evidence="3" id="KW-1134">Transmembrane beta strand</keyword>
<evidence type="ECO:0000256" key="1">
    <source>
        <dbReference type="ARBA" id="ARBA00004241"/>
    </source>
</evidence>
<name>A0A5Y7ACL7_SALIN</name>
<reference evidence="10 11" key="1">
    <citation type="submission" date="2019-05" db="EMBL/GenBank/DDBJ databases">
        <authorList>
            <consortium name="GenomeTrakr network: Whole genome sequencing for foodborne pathogen traceback"/>
        </authorList>
    </citation>
    <scope>NUCLEOTIDE SEQUENCE [LARGE SCALE GENOMIC DNA]</scope>
    <source>
        <strain evidence="10 11">CFSAN000522</strain>
    </source>
</reference>
<gene>
    <name evidence="10" type="ORF">CFSAN000522_05955</name>
</gene>
<evidence type="ECO:0000256" key="6">
    <source>
        <dbReference type="ARBA" id="ARBA00023136"/>
    </source>
</evidence>
<sequence>MRFKLMIFALCVPLSLTSNCLFATTILDDVSFTVDDNGHFSFEHEPDSNMISKCERLASEACASLDEVAGGLNQAVDYMKEYADQSSAQASIDVNTYTDNSSKNVYNKSVEYTNSQINSVNGRIDHLDNKVDKNRQKASAGIAGAMAMSSIPQNLSYDFNFGMGMANFDSEQAISAGSYYRINERTIVSVKASFDTQNNLGAAAGVSYGW</sequence>
<evidence type="ECO:0000256" key="8">
    <source>
        <dbReference type="SAM" id="SignalP"/>
    </source>
</evidence>
<comment type="subcellular location">
    <subcellularLocation>
        <location evidence="2">Cell outer membrane</location>
    </subcellularLocation>
    <subcellularLocation>
        <location evidence="1">Cell surface</location>
    </subcellularLocation>
</comment>
<protein>
    <recommendedName>
        <fullName evidence="9">Trimeric autotransporter adhesin YadA-like C-terminal membrane anchor domain-containing protein</fullName>
    </recommendedName>
</protein>
<evidence type="ECO:0000256" key="4">
    <source>
        <dbReference type="ARBA" id="ARBA00022692"/>
    </source>
</evidence>
<evidence type="ECO:0000256" key="7">
    <source>
        <dbReference type="ARBA" id="ARBA00023237"/>
    </source>
</evidence>
<organism evidence="10 11">
    <name type="scientific">Salmonella enterica subsp. enterica serovar Infantis str. CFSAN000522</name>
    <dbReference type="NCBI Taxonomy" id="1299258"/>
    <lineage>
        <taxon>Bacteria</taxon>
        <taxon>Pseudomonadati</taxon>
        <taxon>Pseudomonadota</taxon>
        <taxon>Gammaproteobacteria</taxon>
        <taxon>Enterobacterales</taxon>
        <taxon>Enterobacteriaceae</taxon>
        <taxon>Salmonella</taxon>
    </lineage>
</organism>
<accession>A0A5Y7ACL7</accession>
<dbReference type="InterPro" id="IPR045584">
    <property type="entry name" value="Pilin-like"/>
</dbReference>
<dbReference type="Pfam" id="PF03895">
    <property type="entry name" value="YadA_anchor"/>
    <property type="match status" value="1"/>
</dbReference>
<keyword evidence="5 8" id="KW-0732">Signal</keyword>
<dbReference type="Gene3D" id="3.30.1300.30">
    <property type="entry name" value="GSPII I/J protein-like"/>
    <property type="match status" value="1"/>
</dbReference>
<evidence type="ECO:0000259" key="9">
    <source>
        <dbReference type="Pfam" id="PF03895"/>
    </source>
</evidence>